<accession>A0A2W0CA25</accession>
<name>A0A2W0CA25_9BACL</name>
<dbReference type="Pfam" id="PF01979">
    <property type="entry name" value="Amidohydro_1"/>
    <property type="match status" value="1"/>
</dbReference>
<dbReference type="PANTHER" id="PTHR11647">
    <property type="entry name" value="HYDRANTOINASE/DIHYDROPYRIMIDINASE FAMILY MEMBER"/>
    <property type="match status" value="1"/>
</dbReference>
<dbReference type="GO" id="GO:0005829">
    <property type="term" value="C:cytosol"/>
    <property type="evidence" value="ECO:0007669"/>
    <property type="project" value="TreeGrafter"/>
</dbReference>
<evidence type="ECO:0000256" key="4">
    <source>
        <dbReference type="ARBA" id="ARBA00022801"/>
    </source>
</evidence>
<comment type="similarity">
    <text evidence="2">Belongs to the metallo-dependent hydrolases superfamily. Hydantoinase/dihydropyrimidinase family.</text>
</comment>
<dbReference type="InterPro" id="IPR032466">
    <property type="entry name" value="Metal_Hydrolase"/>
</dbReference>
<dbReference type="EC" id="3.5.2.2" evidence="7"/>
<dbReference type="AlphaFoldDB" id="A0A2W0CA25"/>
<dbReference type="NCBIfam" id="TIGR02033">
    <property type="entry name" value="D-hydantoinase"/>
    <property type="match status" value="1"/>
</dbReference>
<dbReference type="OrthoDB" id="9765462at2"/>
<feature type="modified residue" description="N6-carboxylysine" evidence="5">
    <location>
        <position position="153"/>
    </location>
</feature>
<evidence type="ECO:0000313" key="7">
    <source>
        <dbReference type="EMBL" id="PYY29490.1"/>
    </source>
</evidence>
<evidence type="ECO:0000256" key="1">
    <source>
        <dbReference type="ARBA" id="ARBA00001947"/>
    </source>
</evidence>
<dbReference type="Gene3D" id="2.30.40.10">
    <property type="entry name" value="Urease, subunit C, domain 1"/>
    <property type="match status" value="1"/>
</dbReference>
<comment type="caution">
    <text evidence="7">The sequence shown here is derived from an EMBL/GenBank/DDBJ whole genome shotgun (WGS) entry which is preliminary data.</text>
</comment>
<dbReference type="SUPFAM" id="SSF51556">
    <property type="entry name" value="Metallo-dependent hydrolases"/>
    <property type="match status" value="1"/>
</dbReference>
<protein>
    <submittedName>
        <fullName evidence="7">Phenylhydantoinase</fullName>
        <ecNumber evidence="7">3.5.2.2</ecNumber>
    </submittedName>
</protein>
<dbReference type="InterPro" id="IPR011778">
    <property type="entry name" value="Hydantoinase/dihydroPyrase"/>
</dbReference>
<comment type="PTM">
    <text evidence="5">Carbamylation allows a single lysine to coordinate two divalent metal cations.</text>
</comment>
<proteinExistence type="inferred from homology"/>
<evidence type="ECO:0000256" key="2">
    <source>
        <dbReference type="ARBA" id="ARBA00008829"/>
    </source>
</evidence>
<evidence type="ECO:0000256" key="3">
    <source>
        <dbReference type="ARBA" id="ARBA00022723"/>
    </source>
</evidence>
<evidence type="ECO:0000256" key="5">
    <source>
        <dbReference type="PIRSR" id="PIRSR611778-50"/>
    </source>
</evidence>
<feature type="domain" description="Amidohydrolase-related" evidence="6">
    <location>
        <begin position="52"/>
        <end position="439"/>
    </location>
</feature>
<dbReference type="CDD" id="cd01314">
    <property type="entry name" value="D-HYD"/>
    <property type="match status" value="1"/>
</dbReference>
<keyword evidence="4 7" id="KW-0378">Hydrolase</keyword>
<reference evidence="7 8" key="1">
    <citation type="submission" date="2018-01" db="EMBL/GenBank/DDBJ databases">
        <title>Genome sequence of the PGP bacterium Paenibacillus illinoisensis E3.</title>
        <authorList>
            <person name="Rolli E."/>
            <person name="Marasco R."/>
            <person name="Bessem C."/>
            <person name="Michoud G."/>
            <person name="Gaiarsa S."/>
            <person name="Borin S."/>
            <person name="Daffonchio D."/>
        </authorList>
    </citation>
    <scope>NUCLEOTIDE SEQUENCE [LARGE SCALE GENOMIC DNA]</scope>
    <source>
        <strain evidence="7 8">E3</strain>
    </source>
</reference>
<dbReference type="InterPro" id="IPR006680">
    <property type="entry name" value="Amidohydro-rel"/>
</dbReference>
<dbReference type="Proteomes" id="UP000247459">
    <property type="component" value="Unassembled WGS sequence"/>
</dbReference>
<organism evidence="7 8">
    <name type="scientific">Paenibacillus illinoisensis</name>
    <dbReference type="NCBI Taxonomy" id="59845"/>
    <lineage>
        <taxon>Bacteria</taxon>
        <taxon>Bacillati</taxon>
        <taxon>Bacillota</taxon>
        <taxon>Bacilli</taxon>
        <taxon>Bacillales</taxon>
        <taxon>Paenibacillaceae</taxon>
        <taxon>Paenibacillus</taxon>
    </lineage>
</organism>
<dbReference type="EMBL" id="PRLG01000018">
    <property type="protein sequence ID" value="PYY29490.1"/>
    <property type="molecule type" value="Genomic_DNA"/>
</dbReference>
<comment type="cofactor">
    <cofactor evidence="1">
        <name>Zn(2+)</name>
        <dbReference type="ChEBI" id="CHEBI:29105"/>
    </cofactor>
</comment>
<evidence type="ECO:0000313" key="8">
    <source>
        <dbReference type="Proteomes" id="UP000247459"/>
    </source>
</evidence>
<sequence length="479" mass="52014">MSGRKLIRNGVLVTAADTFEADILIENGKITQIGMGMVADDRTEIVDASGCYVIPGGIDPHTHLDMPFGGTVTADDFATGTAAAAFGGTTTILDFCLTQKGKPLTESLKEWHAKAKGKAAIDYGFHLMIGEMNDQVLEELPQVIEEEGVSSFKVFMAYKNQFQADDGILYQTLQKAKEYGALVMVHAENGDVIDLLVRQALAEGRTEPIHHALTRPSILEGEATGRAARLAALADSQLYVVHVTCAEAVEQIARMRDMGYRIWGETCPQYLTLDQSIMDQPDFEGAKYVWSPPLREASHQEVLWNALKSGQLQTIGSDHCSFNFKGQKDLGKNDFSKIPNGGPVIEDRLSILYSEGVAKGRISLNQWVDLCSTRASKLFGMFPQKGTLAVGTDADIVIFDPSISREISASTHHMNVDYSAFEGMQVEGCPVTVLCRGEYVIKDRQFAGAAGSGQYVKRAKYDAGAPMPGRQAVTTVTGG</sequence>
<dbReference type="SUPFAM" id="SSF51338">
    <property type="entry name" value="Composite domain of metallo-dependent hydrolases"/>
    <property type="match status" value="1"/>
</dbReference>
<dbReference type="InterPro" id="IPR050378">
    <property type="entry name" value="Metallo-dep_Hydrolases_sf"/>
</dbReference>
<dbReference type="InterPro" id="IPR011059">
    <property type="entry name" value="Metal-dep_hydrolase_composite"/>
</dbReference>
<dbReference type="RefSeq" id="WP_110758594.1">
    <property type="nucleotide sequence ID" value="NZ_PRLG01000018.1"/>
</dbReference>
<dbReference type="FunFam" id="3.20.20.140:FF:000076">
    <property type="entry name" value="Dihydropyrimidinase like 2"/>
    <property type="match status" value="1"/>
</dbReference>
<dbReference type="Gene3D" id="3.20.20.140">
    <property type="entry name" value="Metal-dependent hydrolases"/>
    <property type="match status" value="1"/>
</dbReference>
<dbReference type="GO" id="GO:0004157">
    <property type="term" value="F:dihydropyrimidinase activity"/>
    <property type="evidence" value="ECO:0007669"/>
    <property type="project" value="UniProtKB-EC"/>
</dbReference>
<dbReference type="PANTHER" id="PTHR11647:SF1">
    <property type="entry name" value="COLLAPSIN RESPONSE MEDIATOR PROTEIN"/>
    <property type="match status" value="1"/>
</dbReference>
<dbReference type="GO" id="GO:0046872">
    <property type="term" value="F:metal ion binding"/>
    <property type="evidence" value="ECO:0007669"/>
    <property type="project" value="UniProtKB-KW"/>
</dbReference>
<evidence type="ECO:0000259" key="6">
    <source>
        <dbReference type="Pfam" id="PF01979"/>
    </source>
</evidence>
<keyword evidence="3" id="KW-0479">Metal-binding</keyword>
<gene>
    <name evidence="7" type="ORF">PIL02S_02444</name>
</gene>